<organism evidence="1 2">
    <name type="scientific">Bauhinia variegata</name>
    <name type="common">Purple orchid tree</name>
    <name type="synonym">Phanera variegata</name>
    <dbReference type="NCBI Taxonomy" id="167791"/>
    <lineage>
        <taxon>Eukaryota</taxon>
        <taxon>Viridiplantae</taxon>
        <taxon>Streptophyta</taxon>
        <taxon>Embryophyta</taxon>
        <taxon>Tracheophyta</taxon>
        <taxon>Spermatophyta</taxon>
        <taxon>Magnoliopsida</taxon>
        <taxon>eudicotyledons</taxon>
        <taxon>Gunneridae</taxon>
        <taxon>Pentapetalae</taxon>
        <taxon>rosids</taxon>
        <taxon>fabids</taxon>
        <taxon>Fabales</taxon>
        <taxon>Fabaceae</taxon>
        <taxon>Cercidoideae</taxon>
        <taxon>Cercideae</taxon>
        <taxon>Bauhiniinae</taxon>
        <taxon>Bauhinia</taxon>
    </lineage>
</organism>
<gene>
    <name evidence="1" type="ORF">L6164_017921</name>
</gene>
<accession>A0ACB9NBA2</accession>
<evidence type="ECO:0000313" key="2">
    <source>
        <dbReference type="Proteomes" id="UP000828941"/>
    </source>
</evidence>
<keyword evidence="2" id="KW-1185">Reference proteome</keyword>
<evidence type="ECO:0000313" key="1">
    <source>
        <dbReference type="EMBL" id="KAI4333069.1"/>
    </source>
</evidence>
<proteinExistence type="predicted"/>
<sequence length="68" mass="7452">MVAARPGFQKPESCSSSRKSHLDPIPLTENGTLPADLVLEDPDSHFIYICTKIDDVDTYPLTAHVLQG</sequence>
<reference evidence="1 2" key="1">
    <citation type="journal article" date="2022" name="DNA Res.">
        <title>Chromosomal-level genome assembly of the orchid tree Bauhinia variegata (Leguminosae; Cercidoideae) supports the allotetraploid origin hypothesis of Bauhinia.</title>
        <authorList>
            <person name="Zhong Y."/>
            <person name="Chen Y."/>
            <person name="Zheng D."/>
            <person name="Pang J."/>
            <person name="Liu Y."/>
            <person name="Luo S."/>
            <person name="Meng S."/>
            <person name="Qian L."/>
            <person name="Wei D."/>
            <person name="Dai S."/>
            <person name="Zhou R."/>
        </authorList>
    </citation>
    <scope>NUCLEOTIDE SEQUENCE [LARGE SCALE GENOMIC DNA]</scope>
    <source>
        <strain evidence="1">BV-YZ2020</strain>
    </source>
</reference>
<name>A0ACB9NBA2_BAUVA</name>
<protein>
    <submittedName>
        <fullName evidence="1">Uncharacterized protein</fullName>
    </submittedName>
</protein>
<comment type="caution">
    <text evidence="1">The sequence shown here is derived from an EMBL/GenBank/DDBJ whole genome shotgun (WGS) entry which is preliminary data.</text>
</comment>
<dbReference type="EMBL" id="CM039432">
    <property type="protein sequence ID" value="KAI4333069.1"/>
    <property type="molecule type" value="Genomic_DNA"/>
</dbReference>
<dbReference type="Proteomes" id="UP000828941">
    <property type="component" value="Chromosome 7"/>
</dbReference>